<evidence type="ECO:0000313" key="2">
    <source>
        <dbReference type="Proteomes" id="UP000276133"/>
    </source>
</evidence>
<dbReference type="AlphaFoldDB" id="A0A3M7QYH4"/>
<sequence length="109" mass="12732">MTKEVTINAKKSSILKWTKYCNDIEFSLGELKIPEHKSLPIGDQNFVNSFVDEKMISVEKSLYSLYHLGCKPRHMAPEMIGFLYKQYCQSILRYSMENLFISESKLNEL</sequence>
<name>A0A3M7QYH4_BRAPC</name>
<evidence type="ECO:0000313" key="1">
    <source>
        <dbReference type="EMBL" id="RNA16151.1"/>
    </source>
</evidence>
<reference evidence="1 2" key="1">
    <citation type="journal article" date="2018" name="Sci. Rep.">
        <title>Genomic signatures of local adaptation to the degree of environmental predictability in rotifers.</title>
        <authorList>
            <person name="Franch-Gras L."/>
            <person name="Hahn C."/>
            <person name="Garcia-Roger E.M."/>
            <person name="Carmona M.J."/>
            <person name="Serra M."/>
            <person name="Gomez A."/>
        </authorList>
    </citation>
    <scope>NUCLEOTIDE SEQUENCE [LARGE SCALE GENOMIC DNA]</scope>
    <source>
        <strain evidence="1">HYR1</strain>
    </source>
</reference>
<accession>A0A3M7QYH4</accession>
<dbReference type="Proteomes" id="UP000276133">
    <property type="component" value="Unassembled WGS sequence"/>
</dbReference>
<gene>
    <name evidence="1" type="ORF">BpHYR1_002428</name>
</gene>
<protein>
    <submittedName>
        <fullName evidence="1">Uncharacterized protein</fullName>
    </submittedName>
</protein>
<organism evidence="1 2">
    <name type="scientific">Brachionus plicatilis</name>
    <name type="common">Marine rotifer</name>
    <name type="synonym">Brachionus muelleri</name>
    <dbReference type="NCBI Taxonomy" id="10195"/>
    <lineage>
        <taxon>Eukaryota</taxon>
        <taxon>Metazoa</taxon>
        <taxon>Spiralia</taxon>
        <taxon>Gnathifera</taxon>
        <taxon>Rotifera</taxon>
        <taxon>Eurotatoria</taxon>
        <taxon>Monogononta</taxon>
        <taxon>Pseudotrocha</taxon>
        <taxon>Ploima</taxon>
        <taxon>Brachionidae</taxon>
        <taxon>Brachionus</taxon>
    </lineage>
</organism>
<keyword evidence="2" id="KW-1185">Reference proteome</keyword>
<comment type="caution">
    <text evidence="1">The sequence shown here is derived from an EMBL/GenBank/DDBJ whole genome shotgun (WGS) entry which is preliminary data.</text>
</comment>
<proteinExistence type="predicted"/>
<dbReference type="EMBL" id="REGN01004792">
    <property type="protein sequence ID" value="RNA16151.1"/>
    <property type="molecule type" value="Genomic_DNA"/>
</dbReference>